<evidence type="ECO:0000313" key="2">
    <source>
        <dbReference type="Proteomes" id="UP000315724"/>
    </source>
</evidence>
<sequence>MMSSIRYRFALCAALCCTVGIVTGCGGKKVTEVPVNQSSAVEEVRKGLEGVMETGAIDSSIEDVRNNIGRLRQEDEAKGAELMKDIDELSAMKDSAKIKARAKEMLEKL</sequence>
<name>A0A517QVC4_9PLAN</name>
<dbReference type="KEGG" id="tpol:Mal48_48640"/>
<reference evidence="1 2" key="1">
    <citation type="submission" date="2019-02" db="EMBL/GenBank/DDBJ databases">
        <title>Deep-cultivation of Planctomycetes and their phenomic and genomic characterization uncovers novel biology.</title>
        <authorList>
            <person name="Wiegand S."/>
            <person name="Jogler M."/>
            <person name="Boedeker C."/>
            <person name="Pinto D."/>
            <person name="Vollmers J."/>
            <person name="Rivas-Marin E."/>
            <person name="Kohn T."/>
            <person name="Peeters S.H."/>
            <person name="Heuer A."/>
            <person name="Rast P."/>
            <person name="Oberbeckmann S."/>
            <person name="Bunk B."/>
            <person name="Jeske O."/>
            <person name="Meyerdierks A."/>
            <person name="Storesund J.E."/>
            <person name="Kallscheuer N."/>
            <person name="Luecker S."/>
            <person name="Lage O.M."/>
            <person name="Pohl T."/>
            <person name="Merkel B.J."/>
            <person name="Hornburger P."/>
            <person name="Mueller R.-W."/>
            <person name="Bruemmer F."/>
            <person name="Labrenz M."/>
            <person name="Spormann A.M."/>
            <person name="Op den Camp H."/>
            <person name="Overmann J."/>
            <person name="Amann R."/>
            <person name="Jetten M.S.M."/>
            <person name="Mascher T."/>
            <person name="Medema M.H."/>
            <person name="Devos D.P."/>
            <person name="Kaster A.-K."/>
            <person name="Ovreas L."/>
            <person name="Rohde M."/>
            <person name="Galperin M.Y."/>
            <person name="Jogler C."/>
        </authorList>
    </citation>
    <scope>NUCLEOTIDE SEQUENCE [LARGE SCALE GENOMIC DNA]</scope>
    <source>
        <strain evidence="1 2">Mal48</strain>
    </source>
</reference>
<organism evidence="1 2">
    <name type="scientific">Thalassoglobus polymorphus</name>
    <dbReference type="NCBI Taxonomy" id="2527994"/>
    <lineage>
        <taxon>Bacteria</taxon>
        <taxon>Pseudomonadati</taxon>
        <taxon>Planctomycetota</taxon>
        <taxon>Planctomycetia</taxon>
        <taxon>Planctomycetales</taxon>
        <taxon>Planctomycetaceae</taxon>
        <taxon>Thalassoglobus</taxon>
    </lineage>
</organism>
<dbReference type="AlphaFoldDB" id="A0A517QVC4"/>
<proteinExistence type="predicted"/>
<gene>
    <name evidence="1" type="ORF">Mal48_48640</name>
</gene>
<keyword evidence="2" id="KW-1185">Reference proteome</keyword>
<protein>
    <submittedName>
        <fullName evidence="1">Uncharacterized protein</fullName>
    </submittedName>
</protein>
<dbReference type="Proteomes" id="UP000315724">
    <property type="component" value="Chromosome"/>
</dbReference>
<dbReference type="EMBL" id="CP036267">
    <property type="protein sequence ID" value="QDT35586.1"/>
    <property type="molecule type" value="Genomic_DNA"/>
</dbReference>
<dbReference type="RefSeq" id="WP_145205393.1">
    <property type="nucleotide sequence ID" value="NZ_CP036267.1"/>
</dbReference>
<dbReference type="PROSITE" id="PS51257">
    <property type="entry name" value="PROKAR_LIPOPROTEIN"/>
    <property type="match status" value="1"/>
</dbReference>
<accession>A0A517QVC4</accession>
<evidence type="ECO:0000313" key="1">
    <source>
        <dbReference type="EMBL" id="QDT35586.1"/>
    </source>
</evidence>